<organism evidence="2 3">
    <name type="scientific">Araneus ventricosus</name>
    <name type="common">Orbweaver spider</name>
    <name type="synonym">Epeira ventricosa</name>
    <dbReference type="NCBI Taxonomy" id="182803"/>
    <lineage>
        <taxon>Eukaryota</taxon>
        <taxon>Metazoa</taxon>
        <taxon>Ecdysozoa</taxon>
        <taxon>Arthropoda</taxon>
        <taxon>Chelicerata</taxon>
        <taxon>Arachnida</taxon>
        <taxon>Araneae</taxon>
        <taxon>Araneomorphae</taxon>
        <taxon>Entelegynae</taxon>
        <taxon>Araneoidea</taxon>
        <taxon>Araneidae</taxon>
        <taxon>Araneus</taxon>
    </lineage>
</organism>
<reference evidence="2 3" key="1">
    <citation type="journal article" date="2019" name="Sci. Rep.">
        <title>Orb-weaving spider Araneus ventricosus genome elucidates the spidroin gene catalogue.</title>
        <authorList>
            <person name="Kono N."/>
            <person name="Nakamura H."/>
            <person name="Ohtoshi R."/>
            <person name="Moran D.A.P."/>
            <person name="Shinohara A."/>
            <person name="Yoshida Y."/>
            <person name="Fujiwara M."/>
            <person name="Mori M."/>
            <person name="Tomita M."/>
            <person name="Arakawa K."/>
        </authorList>
    </citation>
    <scope>NUCLEOTIDE SEQUENCE [LARGE SCALE GENOMIC DNA]</scope>
</reference>
<accession>A0A4Y2BTL0</accession>
<protein>
    <submittedName>
        <fullName evidence="2">Uncharacterized protein</fullName>
    </submittedName>
</protein>
<gene>
    <name evidence="2" type="ORF">AVEN_235569_1</name>
</gene>
<proteinExistence type="predicted"/>
<evidence type="ECO:0000313" key="2">
    <source>
        <dbReference type="EMBL" id="GBL94454.1"/>
    </source>
</evidence>
<sequence>MANYRPPERFSSHWAGAPRGSSEGARLRAFFPNGPLGSPPSRIQRPPSLLVLENGRWFKRSNVPFLIARLDAGSRFWTLFGSCRDQNEWEWGR</sequence>
<evidence type="ECO:0000313" key="3">
    <source>
        <dbReference type="Proteomes" id="UP000499080"/>
    </source>
</evidence>
<evidence type="ECO:0000256" key="1">
    <source>
        <dbReference type="SAM" id="MobiDB-lite"/>
    </source>
</evidence>
<dbReference type="AlphaFoldDB" id="A0A4Y2BTL0"/>
<comment type="caution">
    <text evidence="2">The sequence shown here is derived from an EMBL/GenBank/DDBJ whole genome shotgun (WGS) entry which is preliminary data.</text>
</comment>
<dbReference type="EMBL" id="BGPR01000103">
    <property type="protein sequence ID" value="GBL94454.1"/>
    <property type="molecule type" value="Genomic_DNA"/>
</dbReference>
<name>A0A4Y2BTL0_ARAVE</name>
<feature type="region of interest" description="Disordered" evidence="1">
    <location>
        <begin position="1"/>
        <end position="22"/>
    </location>
</feature>
<dbReference type="OrthoDB" id="10461154at2759"/>
<keyword evidence="3" id="KW-1185">Reference proteome</keyword>
<feature type="compositionally biased region" description="Basic and acidic residues" evidence="1">
    <location>
        <begin position="1"/>
        <end position="11"/>
    </location>
</feature>
<dbReference type="Proteomes" id="UP000499080">
    <property type="component" value="Unassembled WGS sequence"/>
</dbReference>